<dbReference type="eggNOG" id="COG1215">
    <property type="taxonomic scope" value="Bacteria"/>
</dbReference>
<proteinExistence type="predicted"/>
<comment type="caution">
    <text evidence="1">The sequence shown here is derived from an EMBL/GenBank/DDBJ whole genome shotgun (WGS) entry which is preliminary data.</text>
</comment>
<protein>
    <submittedName>
        <fullName evidence="1">Uncharacterized protein</fullName>
    </submittedName>
</protein>
<dbReference type="EMBL" id="BAEG01000114">
    <property type="protein sequence ID" value="GAB16245.1"/>
    <property type="molecule type" value="Genomic_DNA"/>
</dbReference>
<name>H0QTU4_ARTG1</name>
<evidence type="ECO:0000313" key="2">
    <source>
        <dbReference type="Proteomes" id="UP000003828"/>
    </source>
</evidence>
<reference evidence="1 2" key="1">
    <citation type="submission" date="2011-12" db="EMBL/GenBank/DDBJ databases">
        <title>Whole genome shotgun sequence of Arthrobacter globiformis NBRC 12137.</title>
        <authorList>
            <person name="Miyazawa S."/>
            <person name="Hosoyama A."/>
            <person name="Tsuchikane K."/>
            <person name="Katsumata H."/>
            <person name="Yamazaki S."/>
            <person name="Fujita N."/>
        </authorList>
    </citation>
    <scope>NUCLEOTIDE SEQUENCE [LARGE SCALE GENOMIC DNA]</scope>
    <source>
        <strain evidence="1 2">NBRC 12137</strain>
    </source>
</reference>
<accession>H0QTU4</accession>
<dbReference type="Proteomes" id="UP000003828">
    <property type="component" value="Unassembled WGS sequence"/>
</dbReference>
<dbReference type="AlphaFoldDB" id="H0QTU4"/>
<gene>
    <name evidence="1" type="ORF">ARGLB_114_00050</name>
</gene>
<organism evidence="1 2">
    <name type="scientific">Arthrobacter globiformis (strain ATCC 8010 / DSM 20124 / JCM 1332 / NBRC 12137 / NCIMB 8907 / NRRL B-2979 / 168)</name>
    <dbReference type="NCBI Taxonomy" id="1077972"/>
    <lineage>
        <taxon>Bacteria</taxon>
        <taxon>Bacillati</taxon>
        <taxon>Actinomycetota</taxon>
        <taxon>Actinomycetes</taxon>
        <taxon>Micrococcales</taxon>
        <taxon>Micrococcaceae</taxon>
        <taxon>Arthrobacter</taxon>
    </lineage>
</organism>
<dbReference type="STRING" id="1077972.ARGLB_114_00050"/>
<sequence>MQARTRLEDGLCNVFSCSPFSADPTSWHRIFRSRYWAGCYGTLQAMWKHRGAVVQGGQAGKLGRRGLGYLLVLQVLLPLFAPVVDVVRCHGSVGCASPLAAHGTVRQPAGPACSPEGA</sequence>
<keyword evidence="2" id="KW-1185">Reference proteome</keyword>
<evidence type="ECO:0000313" key="1">
    <source>
        <dbReference type="EMBL" id="GAB16245.1"/>
    </source>
</evidence>